<dbReference type="PROSITE" id="PS00039">
    <property type="entry name" value="DEAD_ATP_HELICASE"/>
    <property type="match status" value="1"/>
</dbReference>
<keyword evidence="5 9" id="KW-0347">Helicase</keyword>
<dbReference type="PROSITE" id="PS51194">
    <property type="entry name" value="HELICASE_CTER"/>
    <property type="match status" value="1"/>
</dbReference>
<evidence type="ECO:0000259" key="12">
    <source>
        <dbReference type="PROSITE" id="PS51192"/>
    </source>
</evidence>
<evidence type="ECO:0000256" key="3">
    <source>
        <dbReference type="ARBA" id="ARBA00022741"/>
    </source>
</evidence>
<dbReference type="OrthoDB" id="4310724at2759"/>
<keyword evidence="7 10" id="KW-0694">RNA-binding</keyword>
<evidence type="ECO:0000259" key="13">
    <source>
        <dbReference type="PROSITE" id="PS51194"/>
    </source>
</evidence>
<feature type="compositionally biased region" description="Basic residues" evidence="11">
    <location>
        <begin position="1"/>
        <end position="23"/>
    </location>
</feature>
<dbReference type="EMBL" id="KB445800">
    <property type="protein sequence ID" value="EMD35512.1"/>
    <property type="molecule type" value="Genomic_DNA"/>
</dbReference>
<dbReference type="InterPro" id="IPR011545">
    <property type="entry name" value="DEAD/DEAH_box_helicase_dom"/>
</dbReference>
<keyword evidence="2" id="KW-0698">rRNA processing</keyword>
<feature type="compositionally biased region" description="Acidic residues" evidence="11">
    <location>
        <begin position="673"/>
        <end position="683"/>
    </location>
</feature>
<accession>M2RAR1</accession>
<keyword evidence="3 9" id="KW-0547">Nucleotide-binding</keyword>
<comment type="function">
    <text evidence="10">RNA helicase.</text>
</comment>
<name>M2RAR1_CERS8</name>
<feature type="region of interest" description="Disordered" evidence="11">
    <location>
        <begin position="1"/>
        <end position="27"/>
    </location>
</feature>
<evidence type="ECO:0000256" key="2">
    <source>
        <dbReference type="ARBA" id="ARBA00022552"/>
    </source>
</evidence>
<dbReference type="PANTHER" id="PTHR24031">
    <property type="entry name" value="RNA HELICASE"/>
    <property type="match status" value="1"/>
</dbReference>
<evidence type="ECO:0000256" key="1">
    <source>
        <dbReference type="ARBA" id="ARBA00004604"/>
    </source>
</evidence>
<dbReference type="Gene3D" id="3.40.50.300">
    <property type="entry name" value="P-loop containing nucleotide triphosphate hydrolases"/>
    <property type="match status" value="2"/>
</dbReference>
<evidence type="ECO:0000256" key="4">
    <source>
        <dbReference type="ARBA" id="ARBA00022801"/>
    </source>
</evidence>
<dbReference type="Pfam" id="PF00271">
    <property type="entry name" value="Helicase_C"/>
    <property type="match status" value="1"/>
</dbReference>
<evidence type="ECO:0000256" key="6">
    <source>
        <dbReference type="ARBA" id="ARBA00022840"/>
    </source>
</evidence>
<feature type="domain" description="DEAD-box RNA helicase Q" evidence="14">
    <location>
        <begin position="135"/>
        <end position="163"/>
    </location>
</feature>
<evidence type="ECO:0000313" key="15">
    <source>
        <dbReference type="EMBL" id="EMD35512.1"/>
    </source>
</evidence>
<dbReference type="Pfam" id="PF00270">
    <property type="entry name" value="DEAD"/>
    <property type="match status" value="2"/>
</dbReference>
<proteinExistence type="inferred from homology"/>
<evidence type="ECO:0000256" key="11">
    <source>
        <dbReference type="SAM" id="MobiDB-lite"/>
    </source>
</evidence>
<dbReference type="InterPro" id="IPR000629">
    <property type="entry name" value="RNA-helicase_DEAD-box_CS"/>
</dbReference>
<dbReference type="STRING" id="914234.M2RAR1"/>
<dbReference type="SMART" id="SM00490">
    <property type="entry name" value="HELICc"/>
    <property type="match status" value="1"/>
</dbReference>
<dbReference type="EC" id="3.6.4.13" evidence="10"/>
<dbReference type="InterPro" id="IPR027417">
    <property type="entry name" value="P-loop_NTPase"/>
</dbReference>
<evidence type="ECO:0000256" key="5">
    <source>
        <dbReference type="ARBA" id="ARBA00022806"/>
    </source>
</evidence>
<dbReference type="PROSITE" id="PS51195">
    <property type="entry name" value="Q_MOTIF"/>
    <property type="match status" value="1"/>
</dbReference>
<feature type="region of interest" description="Disordered" evidence="11">
    <location>
        <begin position="673"/>
        <end position="697"/>
    </location>
</feature>
<dbReference type="GO" id="GO:0005524">
    <property type="term" value="F:ATP binding"/>
    <property type="evidence" value="ECO:0007669"/>
    <property type="project" value="UniProtKB-UniRule"/>
</dbReference>
<comment type="domain">
    <text evidence="10">The Q motif is unique to and characteristic of the DEAD box family of RNA helicases and controls ATP binding and hydrolysis.</text>
</comment>
<evidence type="ECO:0000313" key="16">
    <source>
        <dbReference type="Proteomes" id="UP000016930"/>
    </source>
</evidence>
<comment type="subcellular location">
    <subcellularLocation>
        <location evidence="1">Nucleus</location>
        <location evidence="1">Nucleolus</location>
    </subcellularLocation>
</comment>
<feature type="region of interest" description="Disordered" evidence="11">
    <location>
        <begin position="381"/>
        <end position="404"/>
    </location>
</feature>
<dbReference type="CDD" id="cd18787">
    <property type="entry name" value="SF2_C_DEAD"/>
    <property type="match status" value="1"/>
</dbReference>
<dbReference type="GO" id="GO:0003723">
    <property type="term" value="F:RNA binding"/>
    <property type="evidence" value="ECO:0007669"/>
    <property type="project" value="UniProtKB-UniRule"/>
</dbReference>
<evidence type="ECO:0000256" key="9">
    <source>
        <dbReference type="RuleBase" id="RU000492"/>
    </source>
</evidence>
<evidence type="ECO:0000256" key="7">
    <source>
        <dbReference type="ARBA" id="ARBA00022884"/>
    </source>
</evidence>
<organism evidence="15 16">
    <name type="scientific">Ceriporiopsis subvermispora (strain B)</name>
    <name type="common">White-rot fungus</name>
    <name type="synonym">Gelatoporia subvermispora</name>
    <dbReference type="NCBI Taxonomy" id="914234"/>
    <lineage>
        <taxon>Eukaryota</taxon>
        <taxon>Fungi</taxon>
        <taxon>Dikarya</taxon>
        <taxon>Basidiomycota</taxon>
        <taxon>Agaricomycotina</taxon>
        <taxon>Agaricomycetes</taxon>
        <taxon>Polyporales</taxon>
        <taxon>Gelatoporiaceae</taxon>
        <taxon>Gelatoporia</taxon>
    </lineage>
</organism>
<evidence type="ECO:0000256" key="10">
    <source>
        <dbReference type="RuleBase" id="RU365068"/>
    </source>
</evidence>
<dbReference type="GO" id="GO:0005730">
    <property type="term" value="C:nucleolus"/>
    <property type="evidence" value="ECO:0007669"/>
    <property type="project" value="UniProtKB-SubCell"/>
</dbReference>
<reference evidence="15 16" key="1">
    <citation type="journal article" date="2012" name="Proc. Natl. Acad. Sci. U.S.A.">
        <title>Comparative genomics of Ceriporiopsis subvermispora and Phanerochaete chrysosporium provide insight into selective ligninolysis.</title>
        <authorList>
            <person name="Fernandez-Fueyo E."/>
            <person name="Ruiz-Duenas F.J."/>
            <person name="Ferreira P."/>
            <person name="Floudas D."/>
            <person name="Hibbett D.S."/>
            <person name="Canessa P."/>
            <person name="Larrondo L.F."/>
            <person name="James T.Y."/>
            <person name="Seelenfreund D."/>
            <person name="Lobos S."/>
            <person name="Polanco R."/>
            <person name="Tello M."/>
            <person name="Honda Y."/>
            <person name="Watanabe T."/>
            <person name="Watanabe T."/>
            <person name="Ryu J.S."/>
            <person name="Kubicek C.P."/>
            <person name="Schmoll M."/>
            <person name="Gaskell J."/>
            <person name="Hammel K.E."/>
            <person name="St John F.J."/>
            <person name="Vanden Wymelenberg A."/>
            <person name="Sabat G."/>
            <person name="Splinter BonDurant S."/>
            <person name="Syed K."/>
            <person name="Yadav J.S."/>
            <person name="Doddapaneni H."/>
            <person name="Subramanian V."/>
            <person name="Lavin J.L."/>
            <person name="Oguiza J.A."/>
            <person name="Perez G."/>
            <person name="Pisabarro A.G."/>
            <person name="Ramirez L."/>
            <person name="Santoyo F."/>
            <person name="Master E."/>
            <person name="Coutinho P.M."/>
            <person name="Henrissat B."/>
            <person name="Lombard V."/>
            <person name="Magnuson J.K."/>
            <person name="Kuees U."/>
            <person name="Hori C."/>
            <person name="Igarashi K."/>
            <person name="Samejima M."/>
            <person name="Held B.W."/>
            <person name="Barry K.W."/>
            <person name="LaButti K.M."/>
            <person name="Lapidus A."/>
            <person name="Lindquist E.A."/>
            <person name="Lucas S.M."/>
            <person name="Riley R."/>
            <person name="Salamov A.A."/>
            <person name="Hoffmeister D."/>
            <person name="Schwenk D."/>
            <person name="Hadar Y."/>
            <person name="Yarden O."/>
            <person name="de Vries R.P."/>
            <person name="Wiebenga A."/>
            <person name="Stenlid J."/>
            <person name="Eastwood D."/>
            <person name="Grigoriev I.V."/>
            <person name="Berka R.M."/>
            <person name="Blanchette R.A."/>
            <person name="Kersten P."/>
            <person name="Martinez A.T."/>
            <person name="Vicuna R."/>
            <person name="Cullen D."/>
        </authorList>
    </citation>
    <scope>NUCLEOTIDE SEQUENCE [LARGE SCALE GENOMIC DNA]</scope>
    <source>
        <strain evidence="15 16">B</strain>
    </source>
</reference>
<keyword evidence="6 9" id="KW-0067">ATP-binding</keyword>
<dbReference type="PROSITE" id="PS51192">
    <property type="entry name" value="HELICASE_ATP_BIND_1"/>
    <property type="match status" value="1"/>
</dbReference>
<dbReference type="Proteomes" id="UP000016930">
    <property type="component" value="Unassembled WGS sequence"/>
</dbReference>
<dbReference type="HOGENOM" id="CLU_003041_13_0_1"/>
<feature type="domain" description="Helicase ATP-binding" evidence="12">
    <location>
        <begin position="166"/>
        <end position="436"/>
    </location>
</feature>
<dbReference type="GO" id="GO:0016787">
    <property type="term" value="F:hydrolase activity"/>
    <property type="evidence" value="ECO:0007669"/>
    <property type="project" value="UniProtKB-KW"/>
</dbReference>
<feature type="short sequence motif" description="Q motif" evidence="8">
    <location>
        <begin position="135"/>
        <end position="163"/>
    </location>
</feature>
<evidence type="ECO:0000256" key="8">
    <source>
        <dbReference type="PROSITE-ProRule" id="PRU00552"/>
    </source>
</evidence>
<feature type="compositionally biased region" description="Low complexity" evidence="11">
    <location>
        <begin position="281"/>
        <end position="292"/>
    </location>
</feature>
<dbReference type="InterPro" id="IPR014014">
    <property type="entry name" value="RNA_helicase_DEAD_Q_motif"/>
</dbReference>
<feature type="region of interest" description="Disordered" evidence="11">
    <location>
        <begin position="764"/>
        <end position="783"/>
    </location>
</feature>
<dbReference type="SUPFAM" id="SSF52540">
    <property type="entry name" value="P-loop containing nucleoside triphosphate hydrolases"/>
    <property type="match status" value="1"/>
</dbReference>
<dbReference type="SMART" id="SM00487">
    <property type="entry name" value="DEXDc"/>
    <property type="match status" value="1"/>
</dbReference>
<dbReference type="InterPro" id="IPR014001">
    <property type="entry name" value="Helicase_ATP-bd"/>
</dbReference>
<dbReference type="GO" id="GO:0006364">
    <property type="term" value="P:rRNA processing"/>
    <property type="evidence" value="ECO:0007669"/>
    <property type="project" value="UniProtKB-KW"/>
</dbReference>
<feature type="compositionally biased region" description="Basic residues" evidence="11">
    <location>
        <begin position="265"/>
        <end position="276"/>
    </location>
</feature>
<evidence type="ECO:0000259" key="14">
    <source>
        <dbReference type="PROSITE" id="PS51195"/>
    </source>
</evidence>
<keyword evidence="16" id="KW-1185">Reference proteome</keyword>
<comment type="catalytic activity">
    <reaction evidence="10">
        <text>ATP + H2O = ADP + phosphate + H(+)</text>
        <dbReference type="Rhea" id="RHEA:13065"/>
        <dbReference type="ChEBI" id="CHEBI:15377"/>
        <dbReference type="ChEBI" id="CHEBI:15378"/>
        <dbReference type="ChEBI" id="CHEBI:30616"/>
        <dbReference type="ChEBI" id="CHEBI:43474"/>
        <dbReference type="ChEBI" id="CHEBI:456216"/>
        <dbReference type="EC" id="3.6.4.13"/>
    </reaction>
</comment>
<gene>
    <name evidence="15" type="ORF">CERSUDRAFT_139322</name>
</gene>
<keyword evidence="4 9" id="KW-0378">Hydrolase</keyword>
<sequence length="783" mass="86330">MSTKTGQKRKSRQPGLPRKKAKTVHQTADELAWKTVARPREADFGAGYEALLDLEEVDNVEVVYEATEAGKVVRFKAASKEEQEVLCENEETQLDVSEYFSAGEEVAAVVAPSMDEPNNEDATQVPPFDVENLLPNWREFSLHPQLNRAVYAQKFSKPTPIQAEALPLAMQGRDIVGVAETGSGKTLAYGLPILQLLLTEASVSGTSGRPGRRPVRALILAPTRELALQVSTHLNACLNSVEGLASEDAQNVKQEETDTSPVTKGKGKARAKGKNARKQDSSTSTSSGAAKSKPPPLVSVAAIVGGMSAQKQKRILSRGVDVLVATPGRLWDIIQEDNELADQIENLRFLVLDEADRMIETGHFAEMDNILRLTMRFPKEDGAESEPATGLEGSVEPEESKEGVKKGDLQTFVFSATLSKDLQRNLKRRQRPKKRKNDKPASTLDDLLLRLDFRDASPAVIDISPVGGVVATLQESKVECLASDKDAYLYYFLLRYPGRTLVFLSSIDGIRRLLPLMDLLGLPAFPLHSQLEQRQRLKNLDRFKATPNAVLLATDVAARGLDVPAVDHVVHYQVPRAADGYVHRNGRTARASRRGFSLLLCAPDERRLVRALLGSLGRQEEEIPEMPVELYLLDKLKARIQLAREVDTAQHKVRKEKHERNWLKTTAEAMEIELDSDFETPTDDEGRSAPSKRKSKAAEAKTAALKAELKELLAQPLVARGISTRYITSGSRSIADEMLAGQLNEQMVGLMKVEAGTDLVPAKKRKPKAKAKQDFEEWEGLGE</sequence>
<dbReference type="GO" id="GO:0003724">
    <property type="term" value="F:RNA helicase activity"/>
    <property type="evidence" value="ECO:0007669"/>
    <property type="project" value="UniProtKB-EC"/>
</dbReference>
<comment type="similarity">
    <text evidence="9">Belongs to the DEAD box helicase family.</text>
</comment>
<feature type="region of interest" description="Disordered" evidence="11">
    <location>
        <begin position="248"/>
        <end position="295"/>
    </location>
</feature>
<protein>
    <recommendedName>
        <fullName evidence="10">ATP-dependent RNA helicase</fullName>
        <ecNumber evidence="10">3.6.4.13</ecNumber>
    </recommendedName>
</protein>
<dbReference type="InterPro" id="IPR001650">
    <property type="entry name" value="Helicase_C-like"/>
</dbReference>
<feature type="domain" description="Helicase C-terminal" evidence="13">
    <location>
        <begin position="488"/>
        <end position="634"/>
    </location>
</feature>
<dbReference type="AlphaFoldDB" id="M2RAR1"/>